<reference evidence="1 2" key="1">
    <citation type="submission" date="2016-09" db="EMBL/GenBank/DDBJ databases">
        <title>The draft genome of Dichanthelium oligosanthes: A C3 panicoid grass species.</title>
        <authorList>
            <person name="Studer A.J."/>
            <person name="Schnable J.C."/>
            <person name="Brutnell T.P."/>
        </authorList>
    </citation>
    <scope>NUCLEOTIDE SEQUENCE [LARGE SCALE GENOMIC DNA]</scope>
    <source>
        <strain evidence="2">cv. Kellogg 1175</strain>
        <tissue evidence="1">Leaf</tissue>
    </source>
</reference>
<comment type="caution">
    <text evidence="1">The sequence shown here is derived from an EMBL/GenBank/DDBJ whole genome shotgun (WGS) entry which is preliminary data.</text>
</comment>
<accession>A0A1E5WIF5</accession>
<proteinExistence type="predicted"/>
<dbReference type="AlphaFoldDB" id="A0A1E5WIF5"/>
<dbReference type="GO" id="GO:1900150">
    <property type="term" value="P:regulation of defense response to fungus"/>
    <property type="evidence" value="ECO:0007669"/>
    <property type="project" value="InterPro"/>
</dbReference>
<evidence type="ECO:0008006" key="3">
    <source>
        <dbReference type="Google" id="ProtNLM"/>
    </source>
</evidence>
<protein>
    <recommendedName>
        <fullName evidence="3">HMA domain-containing protein</fullName>
    </recommendedName>
</protein>
<keyword evidence="2" id="KW-1185">Reference proteome</keyword>
<dbReference type="EMBL" id="LWDX02007347">
    <property type="protein sequence ID" value="OEL36920.1"/>
    <property type="molecule type" value="Genomic_DNA"/>
</dbReference>
<dbReference type="InterPro" id="IPR044169">
    <property type="entry name" value="PI21"/>
</dbReference>
<evidence type="ECO:0000313" key="1">
    <source>
        <dbReference type="EMBL" id="OEL36920.1"/>
    </source>
</evidence>
<organism evidence="1 2">
    <name type="scientific">Dichanthelium oligosanthes</name>
    <dbReference type="NCBI Taxonomy" id="888268"/>
    <lineage>
        <taxon>Eukaryota</taxon>
        <taxon>Viridiplantae</taxon>
        <taxon>Streptophyta</taxon>
        <taxon>Embryophyta</taxon>
        <taxon>Tracheophyta</taxon>
        <taxon>Spermatophyta</taxon>
        <taxon>Magnoliopsida</taxon>
        <taxon>Liliopsida</taxon>
        <taxon>Poales</taxon>
        <taxon>Poaceae</taxon>
        <taxon>PACMAD clade</taxon>
        <taxon>Panicoideae</taxon>
        <taxon>Panicodae</taxon>
        <taxon>Paniceae</taxon>
        <taxon>Dichantheliinae</taxon>
        <taxon>Dichanthelium</taxon>
    </lineage>
</organism>
<dbReference type="Proteomes" id="UP000095767">
    <property type="component" value="Unassembled WGS sequence"/>
</dbReference>
<dbReference type="OrthoDB" id="694223at2759"/>
<name>A0A1E5WIF5_9POAL</name>
<dbReference type="STRING" id="888268.A0A1E5WIF5"/>
<dbReference type="PANTHER" id="PTHR47488">
    <property type="entry name" value="HEAVY METAL TRANSPORT/DETOXIFICATION SUPERFAMILY PROTEIN"/>
    <property type="match status" value="1"/>
</dbReference>
<evidence type="ECO:0000313" key="2">
    <source>
        <dbReference type="Proteomes" id="UP000095767"/>
    </source>
</evidence>
<dbReference type="PANTHER" id="PTHR47488:SF22">
    <property type="entry name" value="HEAVY METAL-ASSOCIATED DOMAIN CONTAINING PROTEIN, EXPRESSED"/>
    <property type="match status" value="1"/>
</dbReference>
<sequence length="175" mass="19043">MPTLIITVDKECCRCSTKIQKIICWIQERCEFVIEKVAYEKDKVIVSGPFDADKLSSSLWCKAGRIIKNIEIAKPPPPPPPPPPSPEPKCKLICPYPYRFPCPQPGAWSPCSCPAPHCGCQSKPPPSPPPAPPKQPACQCPTWSSCYCGGGYPPPMPYPMVVCDDGPPYGACAVM</sequence>
<gene>
    <name evidence="1" type="ORF">BAE44_0002061</name>
</gene>